<dbReference type="Gene3D" id="3.20.70.20">
    <property type="match status" value="1"/>
</dbReference>
<proteinExistence type="predicted"/>
<accession>X1F3H5</accession>
<dbReference type="GO" id="GO:0004748">
    <property type="term" value="F:ribonucleoside-diphosphate reductase activity, thioredoxin disulfide as acceptor"/>
    <property type="evidence" value="ECO:0007669"/>
    <property type="project" value="InterPro"/>
</dbReference>
<gene>
    <name evidence="2" type="ORF">S01H4_63526</name>
</gene>
<dbReference type="SUPFAM" id="SSF48168">
    <property type="entry name" value="R1 subunit of ribonucleotide reductase, N-terminal domain"/>
    <property type="match status" value="1"/>
</dbReference>
<dbReference type="InterPro" id="IPR008926">
    <property type="entry name" value="RNR_R1-su_N"/>
</dbReference>
<dbReference type="InterPro" id="IPR013509">
    <property type="entry name" value="RNR_lsu_N"/>
</dbReference>
<evidence type="ECO:0000259" key="1">
    <source>
        <dbReference type="Pfam" id="PF00317"/>
    </source>
</evidence>
<dbReference type="AlphaFoldDB" id="X1F3H5"/>
<protein>
    <recommendedName>
        <fullName evidence="1">Ribonucleotide reductase large subunit N-terminal domain-containing protein</fullName>
    </recommendedName>
</protein>
<dbReference type="EMBL" id="BART01038231">
    <property type="protein sequence ID" value="GAH15363.1"/>
    <property type="molecule type" value="Genomic_DNA"/>
</dbReference>
<feature type="non-terminal residue" evidence="2">
    <location>
        <position position="118"/>
    </location>
</feature>
<organism evidence="2">
    <name type="scientific">marine sediment metagenome</name>
    <dbReference type="NCBI Taxonomy" id="412755"/>
    <lineage>
        <taxon>unclassified sequences</taxon>
        <taxon>metagenomes</taxon>
        <taxon>ecological metagenomes</taxon>
    </lineage>
</organism>
<dbReference type="GO" id="GO:0009263">
    <property type="term" value="P:deoxyribonucleotide biosynthetic process"/>
    <property type="evidence" value="ECO:0007669"/>
    <property type="project" value="InterPro"/>
</dbReference>
<dbReference type="Pfam" id="PF00317">
    <property type="entry name" value="Ribonuc_red_lgN"/>
    <property type="match status" value="1"/>
</dbReference>
<comment type="caution">
    <text evidence="2">The sequence shown here is derived from an EMBL/GenBank/DDBJ whole genome shotgun (WGS) entry which is preliminary data.</text>
</comment>
<name>X1F3H5_9ZZZZ</name>
<dbReference type="GO" id="GO:0005524">
    <property type="term" value="F:ATP binding"/>
    <property type="evidence" value="ECO:0007669"/>
    <property type="project" value="InterPro"/>
</dbReference>
<sequence length="118" mass="13240">MTWNNEWKKGTDYPEWGDTEVYKKTISGGYLLGSESPKEAYERVCNTVARRLDRPELANTFYEYIWNGWLCLASPVLSNTGTDRGLPISCFGIDVADSIIDIGQKNLEMMLLAKHGGG</sequence>
<evidence type="ECO:0000313" key="2">
    <source>
        <dbReference type="EMBL" id="GAH15363.1"/>
    </source>
</evidence>
<reference evidence="2" key="1">
    <citation type="journal article" date="2014" name="Front. Microbiol.">
        <title>High frequency of phylogenetically diverse reductive dehalogenase-homologous genes in deep subseafloor sedimentary metagenomes.</title>
        <authorList>
            <person name="Kawai M."/>
            <person name="Futagami T."/>
            <person name="Toyoda A."/>
            <person name="Takaki Y."/>
            <person name="Nishi S."/>
            <person name="Hori S."/>
            <person name="Arai W."/>
            <person name="Tsubouchi T."/>
            <person name="Morono Y."/>
            <person name="Uchiyama I."/>
            <person name="Ito T."/>
            <person name="Fujiyama A."/>
            <person name="Inagaki F."/>
            <person name="Takami H."/>
        </authorList>
    </citation>
    <scope>NUCLEOTIDE SEQUENCE</scope>
    <source>
        <strain evidence="2">Expedition CK06-06</strain>
    </source>
</reference>
<feature type="domain" description="Ribonucleotide reductase large subunit N-terminal" evidence="1">
    <location>
        <begin position="25"/>
        <end position="85"/>
    </location>
</feature>